<dbReference type="PANTHER" id="PTHR43539">
    <property type="entry name" value="FLAVIN-BINDING MONOOXYGENASE-LIKE PROTEIN (AFU_ORTHOLOGUE AFUA_4G09220)"/>
    <property type="match status" value="1"/>
</dbReference>
<dbReference type="InterPro" id="IPR036188">
    <property type="entry name" value="FAD/NAD-bd_sf"/>
</dbReference>
<dbReference type="InterPro" id="IPR050982">
    <property type="entry name" value="Auxin_biosynth/cation_transpt"/>
</dbReference>
<dbReference type="GO" id="GO:0004497">
    <property type="term" value="F:monooxygenase activity"/>
    <property type="evidence" value="ECO:0007669"/>
    <property type="project" value="TreeGrafter"/>
</dbReference>
<accession>A0AAI9X5T2</accession>
<dbReference type="Pfam" id="PF13738">
    <property type="entry name" value="Pyr_redox_3"/>
    <property type="match status" value="1"/>
</dbReference>
<dbReference type="GO" id="GO:0050660">
    <property type="term" value="F:flavin adenine dinucleotide binding"/>
    <property type="evidence" value="ECO:0007669"/>
    <property type="project" value="TreeGrafter"/>
</dbReference>
<dbReference type="PANTHER" id="PTHR43539:SF68">
    <property type="entry name" value="FLAVIN-BINDING MONOOXYGENASE-LIKE PROTEIN (AFU_ORTHOLOGUE AFUA_4G09220)"/>
    <property type="match status" value="1"/>
</dbReference>
<protein>
    <submittedName>
        <fullName evidence="2">Uncharacterized protein</fullName>
    </submittedName>
</protein>
<dbReference type="AlphaFoldDB" id="A0AAI9X5T2"/>
<evidence type="ECO:0000313" key="2">
    <source>
        <dbReference type="EMBL" id="KAJ9484935.1"/>
    </source>
</evidence>
<dbReference type="PRINTS" id="PR00411">
    <property type="entry name" value="PNDRDTASEI"/>
</dbReference>
<name>A0AAI9X5T2_PENTH</name>
<sequence>MATTGIQQNVPSHIRGVPGSVNIPVARFPVPSKSVIREPEQIASNLVNAFNLALAKRDFGNIASLFGDNGFWRDHLALSWQLRTVQGHESIVKFLERCSESRDGMRLQKISIDRSTSVRAPKVCALDGAGEVQGIQFFFTAEAAHGSAVGIARLTPQNDTWKIYTLFTALKELKGHGELLGHRRPKGAEHGGHPDRKSWAEKRADLSAYTEGHEPRVLIIGAGQGGLTAAARLKMLGVDSLIIDKNESVGDNWRLRYRQLVLHDPVWYDHMPYMEFPANWPIFTPKDKLAEFFECYVKMLELNVWTSTAISQCEWDEENANWIVNLSRQQKNGATEVRTFRPRHIIQATGHSGKMKMPHVPGMENFQGELLCHSSQFPGAQRNSHGKKAIVVGSCNSAHDIAQDYQEKGYHITMVQRSTTCVISSTAIRNIGLRGLYEEDGPPVADADLLLHGTPTSVMKALQIHITAEEAEHDKELLDGLARAGFKIDRGPNGAGLFVKYFQRGGGYYIDVGASQMIVDGKIKVKQGQEIAEVLPRGLKFADGSELEADEIIFATGYDNMRSETRTILGNKVADKVSDVWGYNNEGEVRTMWQDSGHPGFYFHGGNLATARYYSKVLALQIKALEEGIYRYGEF</sequence>
<proteinExistence type="predicted"/>
<keyword evidence="3" id="KW-1185">Reference proteome</keyword>
<dbReference type="Gene3D" id="3.50.50.60">
    <property type="entry name" value="FAD/NAD(P)-binding domain"/>
    <property type="match status" value="1"/>
</dbReference>
<dbReference type="SUPFAM" id="SSF54427">
    <property type="entry name" value="NTF2-like"/>
    <property type="match status" value="1"/>
</dbReference>
<keyword evidence="1" id="KW-0560">Oxidoreductase</keyword>
<dbReference type="SUPFAM" id="SSF51905">
    <property type="entry name" value="FAD/NAD(P)-binding domain"/>
    <property type="match status" value="1"/>
</dbReference>
<dbReference type="Proteomes" id="UP001227192">
    <property type="component" value="Unassembled WGS sequence"/>
</dbReference>
<evidence type="ECO:0000313" key="3">
    <source>
        <dbReference type="Proteomes" id="UP001227192"/>
    </source>
</evidence>
<comment type="caution">
    <text evidence="2">The sequence shown here is derived from an EMBL/GenBank/DDBJ whole genome shotgun (WGS) entry which is preliminary data.</text>
</comment>
<organism evidence="2 3">
    <name type="scientific">Penicillium thymicola</name>
    <dbReference type="NCBI Taxonomy" id="293382"/>
    <lineage>
        <taxon>Eukaryota</taxon>
        <taxon>Fungi</taxon>
        <taxon>Dikarya</taxon>
        <taxon>Ascomycota</taxon>
        <taxon>Pezizomycotina</taxon>
        <taxon>Eurotiomycetes</taxon>
        <taxon>Eurotiomycetidae</taxon>
        <taxon>Eurotiales</taxon>
        <taxon>Aspergillaceae</taxon>
        <taxon>Penicillium</taxon>
    </lineage>
</organism>
<reference evidence="2" key="1">
    <citation type="submission" date="2015-06" db="EMBL/GenBank/DDBJ databases">
        <authorList>
            <person name="Nguyen H."/>
        </authorList>
    </citation>
    <scope>NUCLEOTIDE SEQUENCE</scope>
    <source>
        <strain evidence="2">DAOM 180753</strain>
    </source>
</reference>
<gene>
    <name evidence="2" type="ORF">VN97_g8427</name>
</gene>
<dbReference type="InterPro" id="IPR032710">
    <property type="entry name" value="NTF2-like_dom_sf"/>
</dbReference>
<reference evidence="2" key="2">
    <citation type="journal article" date="2016" name="Fungal Biol.">
        <title>Ochratoxin A production by Penicillium thymicola.</title>
        <authorList>
            <person name="Nguyen H.D.T."/>
            <person name="McMullin D.R."/>
            <person name="Ponomareva E."/>
            <person name="Riley R."/>
            <person name="Pomraning K.R."/>
            <person name="Baker S.E."/>
            <person name="Seifert K.A."/>
        </authorList>
    </citation>
    <scope>NUCLEOTIDE SEQUENCE</scope>
    <source>
        <strain evidence="2">DAOM 180753</strain>
    </source>
</reference>
<dbReference type="EMBL" id="LACB01000301">
    <property type="protein sequence ID" value="KAJ9484935.1"/>
    <property type="molecule type" value="Genomic_DNA"/>
</dbReference>
<evidence type="ECO:0000256" key="1">
    <source>
        <dbReference type="ARBA" id="ARBA00023002"/>
    </source>
</evidence>